<comment type="caution">
    <text evidence="2">The sequence shown here is derived from an EMBL/GenBank/DDBJ whole genome shotgun (WGS) entry which is preliminary data.</text>
</comment>
<organism evidence="2">
    <name type="scientific">marine sediment metagenome</name>
    <dbReference type="NCBI Taxonomy" id="412755"/>
    <lineage>
        <taxon>unclassified sequences</taxon>
        <taxon>metagenomes</taxon>
        <taxon>ecological metagenomes</taxon>
    </lineage>
</organism>
<feature type="transmembrane region" description="Helical" evidence="1">
    <location>
        <begin position="12"/>
        <end position="37"/>
    </location>
</feature>
<gene>
    <name evidence="2" type="ORF">LCGC14_2774150</name>
</gene>
<evidence type="ECO:0000256" key="1">
    <source>
        <dbReference type="SAM" id="Phobius"/>
    </source>
</evidence>
<accession>A0A0F8YV86</accession>
<keyword evidence="1" id="KW-0812">Transmembrane</keyword>
<keyword evidence="1" id="KW-1133">Transmembrane helix</keyword>
<dbReference type="EMBL" id="LAZR01051349">
    <property type="protein sequence ID" value="KKK85352.1"/>
    <property type="molecule type" value="Genomic_DNA"/>
</dbReference>
<protein>
    <submittedName>
        <fullName evidence="2">Uncharacterized protein</fullName>
    </submittedName>
</protein>
<evidence type="ECO:0000313" key="2">
    <source>
        <dbReference type="EMBL" id="KKK85352.1"/>
    </source>
</evidence>
<name>A0A0F8YV86_9ZZZZ</name>
<sequence length="51" mass="4994">MQIPEKPDRKVGLGALAIGVPTGIVLAWVIGLTGVVVPAEVAAAMGGIVSA</sequence>
<reference evidence="2" key="1">
    <citation type="journal article" date="2015" name="Nature">
        <title>Complex archaea that bridge the gap between prokaryotes and eukaryotes.</title>
        <authorList>
            <person name="Spang A."/>
            <person name="Saw J.H."/>
            <person name="Jorgensen S.L."/>
            <person name="Zaremba-Niedzwiedzka K."/>
            <person name="Martijn J."/>
            <person name="Lind A.E."/>
            <person name="van Eijk R."/>
            <person name="Schleper C."/>
            <person name="Guy L."/>
            <person name="Ettema T.J."/>
        </authorList>
    </citation>
    <scope>NUCLEOTIDE SEQUENCE</scope>
</reference>
<proteinExistence type="predicted"/>
<dbReference type="AlphaFoldDB" id="A0A0F8YV86"/>
<keyword evidence="1" id="KW-0472">Membrane</keyword>
<feature type="non-terminal residue" evidence="2">
    <location>
        <position position="51"/>
    </location>
</feature>